<evidence type="ECO:0000313" key="2">
    <source>
        <dbReference type="EMBL" id="CAI5443129.1"/>
    </source>
</evidence>
<keyword evidence="1" id="KW-0472">Membrane</keyword>
<keyword evidence="3" id="KW-1185">Reference proteome</keyword>
<dbReference type="Proteomes" id="UP001152747">
    <property type="component" value="Unassembled WGS sequence"/>
</dbReference>
<organism evidence="2 3">
    <name type="scientific">Caenorhabditis angaria</name>
    <dbReference type="NCBI Taxonomy" id="860376"/>
    <lineage>
        <taxon>Eukaryota</taxon>
        <taxon>Metazoa</taxon>
        <taxon>Ecdysozoa</taxon>
        <taxon>Nematoda</taxon>
        <taxon>Chromadorea</taxon>
        <taxon>Rhabditida</taxon>
        <taxon>Rhabditina</taxon>
        <taxon>Rhabditomorpha</taxon>
        <taxon>Rhabditoidea</taxon>
        <taxon>Rhabditidae</taxon>
        <taxon>Peloderinae</taxon>
        <taxon>Caenorhabditis</taxon>
    </lineage>
</organism>
<dbReference type="EMBL" id="CANHGI010000002">
    <property type="protein sequence ID" value="CAI5443129.1"/>
    <property type="molecule type" value="Genomic_DNA"/>
</dbReference>
<gene>
    <name evidence="2" type="ORF">CAMP_LOCUS5766</name>
</gene>
<reference evidence="2" key="1">
    <citation type="submission" date="2022-11" db="EMBL/GenBank/DDBJ databases">
        <authorList>
            <person name="Kikuchi T."/>
        </authorList>
    </citation>
    <scope>NUCLEOTIDE SEQUENCE</scope>
    <source>
        <strain evidence="2">PS1010</strain>
    </source>
</reference>
<accession>A0A9P1IDE7</accession>
<evidence type="ECO:0000313" key="3">
    <source>
        <dbReference type="Proteomes" id="UP001152747"/>
    </source>
</evidence>
<feature type="transmembrane region" description="Helical" evidence="1">
    <location>
        <begin position="12"/>
        <end position="33"/>
    </location>
</feature>
<protein>
    <submittedName>
        <fullName evidence="2">Uncharacterized protein</fullName>
    </submittedName>
</protein>
<keyword evidence="1" id="KW-1133">Transmembrane helix</keyword>
<name>A0A9P1IDE7_9PELO</name>
<evidence type="ECO:0000256" key="1">
    <source>
        <dbReference type="SAM" id="Phobius"/>
    </source>
</evidence>
<sequence>MKIFSCCAKQRASRSVVVKFFGKLLLVLILMLQHEDIHFYLDICITSSAVCFPAIVLYILYKKMNSAFLRKIRCLFRIQIPVQKIKISPPISIN</sequence>
<keyword evidence="1" id="KW-0812">Transmembrane</keyword>
<dbReference type="AlphaFoldDB" id="A0A9P1IDE7"/>
<proteinExistence type="predicted"/>
<comment type="caution">
    <text evidence="2">The sequence shown here is derived from an EMBL/GenBank/DDBJ whole genome shotgun (WGS) entry which is preliminary data.</text>
</comment>
<feature type="transmembrane region" description="Helical" evidence="1">
    <location>
        <begin position="39"/>
        <end position="61"/>
    </location>
</feature>